<protein>
    <submittedName>
        <fullName evidence="1">Uncharacterized protein</fullName>
    </submittedName>
</protein>
<dbReference type="EMBL" id="JACMYH010000011">
    <property type="protein sequence ID" value="MBC2680726.1"/>
    <property type="molecule type" value="Genomic_DNA"/>
</dbReference>
<dbReference type="Proteomes" id="UP000546173">
    <property type="component" value="Unassembled WGS sequence"/>
</dbReference>
<comment type="caution">
    <text evidence="1">The sequence shown here is derived from an EMBL/GenBank/DDBJ whole genome shotgun (WGS) entry which is preliminary data.</text>
</comment>
<dbReference type="AlphaFoldDB" id="A0A7X1G9S4"/>
<organism evidence="1 2">
    <name type="scientific">Pseudomonas baltica</name>
    <dbReference type="NCBI Taxonomy" id="2762576"/>
    <lineage>
        <taxon>Bacteria</taxon>
        <taxon>Pseudomonadati</taxon>
        <taxon>Pseudomonadota</taxon>
        <taxon>Gammaproteobacteria</taxon>
        <taxon>Pseudomonadales</taxon>
        <taxon>Pseudomonadaceae</taxon>
        <taxon>Pseudomonas</taxon>
    </lineage>
</organism>
<evidence type="ECO:0000313" key="2">
    <source>
        <dbReference type="Proteomes" id="UP000546173"/>
    </source>
</evidence>
<evidence type="ECO:0000313" key="1">
    <source>
        <dbReference type="EMBL" id="MBC2680726.1"/>
    </source>
</evidence>
<keyword evidence="2" id="KW-1185">Reference proteome</keyword>
<name>A0A7X1G9S4_9PSED</name>
<proteinExistence type="predicted"/>
<sequence length="231" mass="26567">MKSSTFLSKVISRNLLDSGVSNYRQLDMSVSAAPRQKFPIWIEVDEKQVTAKSYYTIESYKRPSSTCESGIWDSWNKLMLDMLQKHAGLFESRVYRASDLRDLFDDIPSNYVLRSRLHLIECELESDDDAAPINVKSLFCMLRFLPLLEEKHHELAFYLDDDSGQLGVSLVGHLKGGAKKTLDLVFKDDGEIFFTFMEGGEGFSRISGNSYLTDYLVNSYKFRKLINIFDY</sequence>
<reference evidence="1 2" key="1">
    <citation type="submission" date="2020-08" db="EMBL/GenBank/DDBJ databases">
        <title>Pseudomonas sp. nov.</title>
        <authorList>
            <person name="Gieschler S."/>
            <person name="Fiedler G."/>
            <person name="Brinks E."/>
            <person name="Boehnlein C."/>
            <person name="Franz C.M.A.P."/>
            <person name="Kabisch J."/>
        </authorList>
    </citation>
    <scope>NUCLEOTIDE SEQUENCE [LARGE SCALE GENOMIC DNA]</scope>
    <source>
        <strain evidence="1 2">MBT-2</strain>
    </source>
</reference>
<dbReference type="RefSeq" id="WP_185795445.1">
    <property type="nucleotide sequence ID" value="NZ_JACMYH010000011.1"/>
</dbReference>
<accession>A0A7X1G9S4</accession>
<gene>
    <name evidence="1" type="ORF">H7993_20245</name>
</gene>